<gene>
    <name evidence="1" type="ORF">CPELLU_LOCUS21995</name>
</gene>
<comment type="caution">
    <text evidence="1">The sequence shown here is derived from an EMBL/GenBank/DDBJ whole genome shotgun (WGS) entry which is preliminary data.</text>
</comment>
<sequence>MLGKALSLFFILAIAAIIFIADCSIINVEFQRVSQSNGGIKGLIDSYSQHSKNI</sequence>
<proteinExistence type="predicted"/>
<accession>A0A9N9KN70</accession>
<dbReference type="EMBL" id="CAJVQA010089830">
    <property type="protein sequence ID" value="CAG8840329.1"/>
    <property type="molecule type" value="Genomic_DNA"/>
</dbReference>
<evidence type="ECO:0000313" key="2">
    <source>
        <dbReference type="Proteomes" id="UP000789759"/>
    </source>
</evidence>
<name>A0A9N9KN70_9GLOM</name>
<reference evidence="1" key="1">
    <citation type="submission" date="2021-06" db="EMBL/GenBank/DDBJ databases">
        <authorList>
            <person name="Kallberg Y."/>
            <person name="Tangrot J."/>
            <person name="Rosling A."/>
        </authorList>
    </citation>
    <scope>NUCLEOTIDE SEQUENCE</scope>
    <source>
        <strain evidence="1">FL966</strain>
    </source>
</reference>
<evidence type="ECO:0000313" key="1">
    <source>
        <dbReference type="EMBL" id="CAG8840329.1"/>
    </source>
</evidence>
<dbReference type="AlphaFoldDB" id="A0A9N9KN70"/>
<dbReference type="Proteomes" id="UP000789759">
    <property type="component" value="Unassembled WGS sequence"/>
</dbReference>
<protein>
    <submittedName>
        <fullName evidence="1">12431_t:CDS:1</fullName>
    </submittedName>
</protein>
<keyword evidence="2" id="KW-1185">Reference proteome</keyword>
<feature type="non-terminal residue" evidence="1">
    <location>
        <position position="1"/>
    </location>
</feature>
<organism evidence="1 2">
    <name type="scientific">Cetraspora pellucida</name>
    <dbReference type="NCBI Taxonomy" id="1433469"/>
    <lineage>
        <taxon>Eukaryota</taxon>
        <taxon>Fungi</taxon>
        <taxon>Fungi incertae sedis</taxon>
        <taxon>Mucoromycota</taxon>
        <taxon>Glomeromycotina</taxon>
        <taxon>Glomeromycetes</taxon>
        <taxon>Diversisporales</taxon>
        <taxon>Gigasporaceae</taxon>
        <taxon>Cetraspora</taxon>
    </lineage>
</organism>